<comment type="caution">
    <text evidence="3">The sequence shown here is derived from an EMBL/GenBank/DDBJ whole genome shotgun (WGS) entry which is preliminary data.</text>
</comment>
<dbReference type="Proteomes" id="UP000095488">
    <property type="component" value="Unassembled WGS sequence"/>
</dbReference>
<dbReference type="InterPro" id="IPR008258">
    <property type="entry name" value="Transglycosylase_SLT_dom_1"/>
</dbReference>
<evidence type="ECO:0000256" key="1">
    <source>
        <dbReference type="ARBA" id="ARBA00007734"/>
    </source>
</evidence>
<dbReference type="Gene3D" id="1.10.530.10">
    <property type="match status" value="1"/>
</dbReference>
<organism evidence="3 4">
    <name type="scientific">Sarcina ventriculi</name>
    <name type="common">Clostridium ventriculi</name>
    <dbReference type="NCBI Taxonomy" id="1267"/>
    <lineage>
        <taxon>Bacteria</taxon>
        <taxon>Bacillati</taxon>
        <taxon>Bacillota</taxon>
        <taxon>Clostridia</taxon>
        <taxon>Eubacteriales</taxon>
        <taxon>Clostridiaceae</taxon>
        <taxon>Sarcina</taxon>
    </lineage>
</organism>
<feature type="domain" description="Transglycosylase SLT" evidence="2">
    <location>
        <begin position="38"/>
        <end position="145"/>
    </location>
</feature>
<proteinExistence type="inferred from homology"/>
<gene>
    <name evidence="3" type="primary">slt</name>
    <name evidence="3" type="ORF">ERS852473_01595</name>
</gene>
<keyword evidence="3" id="KW-0456">Lyase</keyword>
<dbReference type="GO" id="GO:0016829">
    <property type="term" value="F:lyase activity"/>
    <property type="evidence" value="ECO:0007669"/>
    <property type="project" value="UniProtKB-KW"/>
</dbReference>
<comment type="similarity">
    <text evidence="1">Belongs to the transglycosylase Slt family.</text>
</comment>
<dbReference type="PANTHER" id="PTHR37423">
    <property type="entry name" value="SOLUBLE LYTIC MUREIN TRANSGLYCOSYLASE-RELATED"/>
    <property type="match status" value="1"/>
</dbReference>
<evidence type="ECO:0000259" key="2">
    <source>
        <dbReference type="Pfam" id="PF01464"/>
    </source>
</evidence>
<evidence type="ECO:0000313" key="3">
    <source>
        <dbReference type="EMBL" id="CUN99010.1"/>
    </source>
</evidence>
<dbReference type="InterPro" id="IPR023346">
    <property type="entry name" value="Lysozyme-like_dom_sf"/>
</dbReference>
<dbReference type="Pfam" id="PF01464">
    <property type="entry name" value="SLT"/>
    <property type="match status" value="1"/>
</dbReference>
<dbReference type="EC" id="4.2.2.-" evidence="3"/>
<dbReference type="RefSeq" id="WP_055259295.1">
    <property type="nucleotide sequence ID" value="NZ_BCMV01000008.1"/>
</dbReference>
<reference evidence="3 4" key="1">
    <citation type="submission" date="2015-09" db="EMBL/GenBank/DDBJ databases">
        <authorList>
            <consortium name="Pathogen Informatics"/>
            <person name="Wu L."/>
            <person name="Ma J."/>
        </authorList>
    </citation>
    <scope>NUCLEOTIDE SEQUENCE [LARGE SCALE GENOMIC DNA]</scope>
    <source>
        <strain evidence="3 4">2789STDY5834858</strain>
    </source>
</reference>
<accession>A0ABP2ASE5</accession>
<dbReference type="EMBL" id="CYZR01000005">
    <property type="protein sequence ID" value="CUN99010.1"/>
    <property type="molecule type" value="Genomic_DNA"/>
</dbReference>
<keyword evidence="4" id="KW-1185">Reference proteome</keyword>
<protein>
    <submittedName>
        <fullName evidence="3">Soluble lytic murein transglycosylase</fullName>
        <ecNumber evidence="3">4.2.2.-</ecNumber>
    </submittedName>
</protein>
<sequence>MRKVLTRVIVALLAIYLIFFGSTVILKNVFFPREYSTYVQEYSAKYDLDPNLVYAVMKTESNFDPNAQSDVGAKGLMQITDSTGEWIAKQMGVTNFNSSMLKDPRTSVEFGCWYLEDLYQQYGNWDLVIAAYNAGRGNVDSWLSSGDYSKNGNLNYIPFGETDKYVKRVDVFEKIYTALYGNNN</sequence>
<dbReference type="PANTHER" id="PTHR37423:SF2">
    <property type="entry name" value="MEMBRANE-BOUND LYTIC MUREIN TRANSGLYCOSYLASE C"/>
    <property type="match status" value="1"/>
</dbReference>
<dbReference type="CDD" id="cd16896">
    <property type="entry name" value="LT_Slt70-like"/>
    <property type="match status" value="1"/>
</dbReference>
<dbReference type="PROSITE" id="PS00922">
    <property type="entry name" value="TRANSGLYCOSYLASE"/>
    <property type="match status" value="1"/>
</dbReference>
<dbReference type="SUPFAM" id="SSF53955">
    <property type="entry name" value="Lysozyme-like"/>
    <property type="match status" value="1"/>
</dbReference>
<evidence type="ECO:0000313" key="4">
    <source>
        <dbReference type="Proteomes" id="UP000095488"/>
    </source>
</evidence>
<name>A0ABP2ASE5_SARVE</name>
<dbReference type="InterPro" id="IPR000189">
    <property type="entry name" value="Transglyc_AS"/>
</dbReference>